<evidence type="ECO:0000256" key="1">
    <source>
        <dbReference type="ARBA" id="ARBA00001933"/>
    </source>
</evidence>
<accession>A0A239VNH6</accession>
<dbReference type="STRING" id="1121387.GCA_000429885_00143"/>
<gene>
    <name evidence="8" type="primary">csd</name>
    <name evidence="8" type="ORF">SAMEA4475696_01774</name>
</gene>
<dbReference type="Gene3D" id="3.90.1150.10">
    <property type="entry name" value="Aspartate Aminotransferase, domain 1"/>
    <property type="match status" value="1"/>
</dbReference>
<evidence type="ECO:0000256" key="2">
    <source>
        <dbReference type="ARBA" id="ARBA00010447"/>
    </source>
</evidence>
<dbReference type="GO" id="GO:0030170">
    <property type="term" value="F:pyridoxal phosphate binding"/>
    <property type="evidence" value="ECO:0007669"/>
    <property type="project" value="InterPro"/>
</dbReference>
<dbReference type="GO" id="GO:0031071">
    <property type="term" value="F:cysteine desulfurase activity"/>
    <property type="evidence" value="ECO:0007669"/>
    <property type="project" value="UniProtKB-EC"/>
</dbReference>
<dbReference type="RefSeq" id="WP_034400367.1">
    <property type="nucleotide sequence ID" value="NZ_JAAFNI010000001.1"/>
</dbReference>
<dbReference type="PANTHER" id="PTHR43586:SF8">
    <property type="entry name" value="CYSTEINE DESULFURASE 1, CHLOROPLASTIC"/>
    <property type="match status" value="1"/>
</dbReference>
<evidence type="ECO:0000313" key="8">
    <source>
        <dbReference type="EMBL" id="SNV23263.1"/>
    </source>
</evidence>
<dbReference type="CDD" id="cd06453">
    <property type="entry name" value="SufS_like"/>
    <property type="match status" value="1"/>
</dbReference>
<dbReference type="InterPro" id="IPR015421">
    <property type="entry name" value="PyrdxlP-dep_Trfase_major"/>
</dbReference>
<evidence type="ECO:0000313" key="9">
    <source>
        <dbReference type="Proteomes" id="UP000242637"/>
    </source>
</evidence>
<dbReference type="NCBIfam" id="TIGR01979">
    <property type="entry name" value="sufS"/>
    <property type="match status" value="1"/>
</dbReference>
<keyword evidence="5" id="KW-0663">Pyridoxal phosphate</keyword>
<dbReference type="SUPFAM" id="SSF53383">
    <property type="entry name" value="PLP-dependent transferases"/>
    <property type="match status" value="1"/>
</dbReference>
<dbReference type="GeneID" id="63459968"/>
<dbReference type="InterPro" id="IPR015422">
    <property type="entry name" value="PyrdxlP-dep_Trfase_small"/>
</dbReference>
<evidence type="ECO:0000256" key="3">
    <source>
        <dbReference type="ARBA" id="ARBA00012239"/>
    </source>
</evidence>
<dbReference type="InterPro" id="IPR000192">
    <property type="entry name" value="Aminotrans_V_dom"/>
</dbReference>
<dbReference type="EC" id="2.8.1.7" evidence="3"/>
<comment type="cofactor">
    <cofactor evidence="1">
        <name>pyridoxal 5'-phosphate</name>
        <dbReference type="ChEBI" id="CHEBI:597326"/>
    </cofactor>
</comment>
<dbReference type="InterPro" id="IPR015424">
    <property type="entry name" value="PyrdxlP-dep_Trfase"/>
</dbReference>
<evidence type="ECO:0000259" key="7">
    <source>
        <dbReference type="Pfam" id="PF00266"/>
    </source>
</evidence>
<sequence>MTSTFTQDDLARIRADFPELARTVRGGRQLVYLDSGATSLKPQVVIDAESDYYAHYHAAVHRGAHAIAEEATEAYEQARATIAGFVGAEVDEIVFTRNATESINLVAYALSNAVAPGALDGVEESLAARLRVGPGDEIVITEMEHHANLVPWQELCRRTGARLRWVTFDASGRIPDEAWDEVLNERTKLVSLTQVSNVLATRNDVAAVVAKAHAVGALVLVDAAQSVPHMAVDVRSLGADFVAFTGHKMLGPLGIGVLWGRRELLAAMPPYTTGGSMIELVRMEKTTYLPPPTRFEAGTPVVSQSIALAAAARYLCDLGMDKVEAHDQELMEHALEVAAQRPWMTVLGPLEASERVGALAFTVKDVHPHDVAQILDDSGVAVRSGHHCAGPLHRKLGITASTRASFSVYTTHDEIDAWAAALDRIPSIFGVSL</sequence>
<feature type="domain" description="Aminotransferase class V" evidence="7">
    <location>
        <begin position="31"/>
        <end position="417"/>
    </location>
</feature>
<keyword evidence="4 8" id="KW-0808">Transferase</keyword>
<dbReference type="Proteomes" id="UP000242637">
    <property type="component" value="Chromosome 1"/>
</dbReference>
<dbReference type="GO" id="GO:0006534">
    <property type="term" value="P:cysteine metabolic process"/>
    <property type="evidence" value="ECO:0007669"/>
    <property type="project" value="InterPro"/>
</dbReference>
<dbReference type="KEGG" id="dco:SAMEA4475696_1774"/>
<comment type="catalytic activity">
    <reaction evidence="6">
        <text>(sulfur carrier)-H + L-cysteine = (sulfur carrier)-SH + L-alanine</text>
        <dbReference type="Rhea" id="RHEA:43892"/>
        <dbReference type="Rhea" id="RHEA-COMP:14737"/>
        <dbReference type="Rhea" id="RHEA-COMP:14739"/>
        <dbReference type="ChEBI" id="CHEBI:29917"/>
        <dbReference type="ChEBI" id="CHEBI:35235"/>
        <dbReference type="ChEBI" id="CHEBI:57972"/>
        <dbReference type="ChEBI" id="CHEBI:64428"/>
        <dbReference type="EC" id="2.8.1.7"/>
    </reaction>
</comment>
<proteinExistence type="inferred from homology"/>
<evidence type="ECO:0000256" key="4">
    <source>
        <dbReference type="ARBA" id="ARBA00022679"/>
    </source>
</evidence>
<dbReference type="PANTHER" id="PTHR43586">
    <property type="entry name" value="CYSTEINE DESULFURASE"/>
    <property type="match status" value="1"/>
</dbReference>
<protein>
    <recommendedName>
        <fullName evidence="3">cysteine desulfurase</fullName>
        <ecNumber evidence="3">2.8.1.7</ecNumber>
    </recommendedName>
</protein>
<dbReference type="OrthoDB" id="9804366at2"/>
<dbReference type="Gene3D" id="3.40.640.10">
    <property type="entry name" value="Type I PLP-dependent aspartate aminotransferase-like (Major domain)"/>
    <property type="match status" value="1"/>
</dbReference>
<name>A0A239VNH6_9MICO</name>
<dbReference type="AlphaFoldDB" id="A0A239VNH6"/>
<organism evidence="8 9">
    <name type="scientific">Dermatophilus congolensis</name>
    <dbReference type="NCBI Taxonomy" id="1863"/>
    <lineage>
        <taxon>Bacteria</taxon>
        <taxon>Bacillati</taxon>
        <taxon>Actinomycetota</taxon>
        <taxon>Actinomycetes</taxon>
        <taxon>Micrococcales</taxon>
        <taxon>Dermatophilaceae</taxon>
        <taxon>Dermatophilus</taxon>
    </lineage>
</organism>
<dbReference type="InterPro" id="IPR010970">
    <property type="entry name" value="Cys_dSase_SufS"/>
</dbReference>
<evidence type="ECO:0000256" key="6">
    <source>
        <dbReference type="ARBA" id="ARBA00050776"/>
    </source>
</evidence>
<keyword evidence="9" id="KW-1185">Reference proteome</keyword>
<dbReference type="EMBL" id="LT906453">
    <property type="protein sequence ID" value="SNV23263.1"/>
    <property type="molecule type" value="Genomic_DNA"/>
</dbReference>
<comment type="similarity">
    <text evidence="2">Belongs to the class-V pyridoxal-phosphate-dependent aminotransferase family. Csd subfamily.</text>
</comment>
<dbReference type="Pfam" id="PF00266">
    <property type="entry name" value="Aminotran_5"/>
    <property type="match status" value="1"/>
</dbReference>
<reference evidence="8 9" key="1">
    <citation type="submission" date="2017-06" db="EMBL/GenBank/DDBJ databases">
        <authorList>
            <consortium name="Pathogen Informatics"/>
        </authorList>
    </citation>
    <scope>NUCLEOTIDE SEQUENCE [LARGE SCALE GENOMIC DNA]</scope>
    <source>
        <strain evidence="8 9">NCTC13039</strain>
    </source>
</reference>
<evidence type="ECO:0000256" key="5">
    <source>
        <dbReference type="ARBA" id="ARBA00022898"/>
    </source>
</evidence>